<keyword evidence="1" id="KW-0175">Coiled coil</keyword>
<dbReference type="OrthoDB" id="2443197at2759"/>
<accession>A0A9N8VBX3</accession>
<feature type="compositionally biased region" description="Polar residues" evidence="2">
    <location>
        <begin position="189"/>
        <end position="198"/>
    </location>
</feature>
<name>A0A9N8VBX3_9GLOM</name>
<feature type="region of interest" description="Disordered" evidence="2">
    <location>
        <begin position="591"/>
        <end position="615"/>
    </location>
</feature>
<proteinExistence type="predicted"/>
<dbReference type="Proteomes" id="UP000789342">
    <property type="component" value="Unassembled WGS sequence"/>
</dbReference>
<feature type="region of interest" description="Disordered" evidence="2">
    <location>
        <begin position="179"/>
        <end position="230"/>
    </location>
</feature>
<sequence>MYLLPKCVDELKYSDFWESMEEPSLKKFLDFRLKENDLKDRDTEHRQYKTELEIIQSYHGKNSEIGAKAKSLLKQFKNDKSSDQINHFWNIQLKRKNILAELKLLEDKCKLLDKEQNELENQICLEQTKHILDATKKTVGQGLFLQKSIVKRFEKRILDTEQQIVEVETLTGFQTPIRHVTPKDDEETGTSIYDTSPTHIRKRPEPNPFFVSSQGTKRGRDVEEEEDDEYNADQTIIGGKSTDWIVNGVHIRECLTQYQLDKNPPKTKSEYYDIIFFNSNDKDGFLSTLDESIVEQMRNDIRRKEEKTKDNIEQDIKIFLDNIIDRDIKNTKEKLKQQKEQHIASFEKVFALEFVSHMIKLMENVNWLTEPMSEGTYIVNVLAPILSEFFTKNKEYWCVSYGETCLMASARDRNSNKADDERRSNGKKIDTIISLREEDKEFSVTEVSGPPMKNDWAHFKGDRMKIAKMLKTLMNQFAELNPSSDITLIRLYGLQSYLNELTIYEFQLKYTEIYTMEIILTFPLPKTWADMAKAHKTVTGLLEYERLLFESMETIKDFMWSKGGPKKMTTRMINSPPKSVEKTKCTVTTKKTKSTATTKKNKSTITAKKTKKARI</sequence>
<dbReference type="EMBL" id="CAJVPV010000300">
    <property type="protein sequence ID" value="CAG8450231.1"/>
    <property type="molecule type" value="Genomic_DNA"/>
</dbReference>
<protein>
    <submittedName>
        <fullName evidence="3">3719_t:CDS:1</fullName>
    </submittedName>
</protein>
<evidence type="ECO:0000256" key="2">
    <source>
        <dbReference type="SAM" id="MobiDB-lite"/>
    </source>
</evidence>
<keyword evidence="4" id="KW-1185">Reference proteome</keyword>
<gene>
    <name evidence="3" type="ORF">AMORRO_LOCUS858</name>
</gene>
<feature type="coiled-coil region" evidence="1">
    <location>
        <begin position="95"/>
        <end position="122"/>
    </location>
</feature>
<evidence type="ECO:0000313" key="4">
    <source>
        <dbReference type="Proteomes" id="UP000789342"/>
    </source>
</evidence>
<comment type="caution">
    <text evidence="3">The sequence shown here is derived from an EMBL/GenBank/DDBJ whole genome shotgun (WGS) entry which is preliminary data.</text>
</comment>
<dbReference type="AlphaFoldDB" id="A0A9N8VBX3"/>
<reference evidence="3" key="1">
    <citation type="submission" date="2021-06" db="EMBL/GenBank/DDBJ databases">
        <authorList>
            <person name="Kallberg Y."/>
            <person name="Tangrot J."/>
            <person name="Rosling A."/>
        </authorList>
    </citation>
    <scope>NUCLEOTIDE SEQUENCE</scope>
    <source>
        <strain evidence="3">CL551</strain>
    </source>
</reference>
<organism evidence="3 4">
    <name type="scientific">Acaulospora morrowiae</name>
    <dbReference type="NCBI Taxonomy" id="94023"/>
    <lineage>
        <taxon>Eukaryota</taxon>
        <taxon>Fungi</taxon>
        <taxon>Fungi incertae sedis</taxon>
        <taxon>Mucoromycota</taxon>
        <taxon>Glomeromycotina</taxon>
        <taxon>Glomeromycetes</taxon>
        <taxon>Diversisporales</taxon>
        <taxon>Acaulosporaceae</taxon>
        <taxon>Acaulospora</taxon>
    </lineage>
</organism>
<evidence type="ECO:0000313" key="3">
    <source>
        <dbReference type="EMBL" id="CAG8450231.1"/>
    </source>
</evidence>
<evidence type="ECO:0000256" key="1">
    <source>
        <dbReference type="SAM" id="Coils"/>
    </source>
</evidence>
<feature type="compositionally biased region" description="Low complexity" evidence="2">
    <location>
        <begin position="591"/>
        <end position="607"/>
    </location>
</feature>